<dbReference type="AlphaFoldDB" id="A0A928GIB4"/>
<sequence>MSKRKIYVASSWRNEYYTEVVAKLREAGHDVYDFRNPLSGNPGFKWSCVSEDYMEWTPEEYRDMLKHPKAERQFKNDIVAMGSCNTCVLVLPCGRSAHTEAGWFAGRGKLTIAYIPERQEPELMYKLFDKVCCTIEELVDALNG</sequence>
<accession>A0A928GIB4</accession>
<protein>
    <recommendedName>
        <fullName evidence="3">Nucleoside 2-deoxyribosyltransferase</fullName>
    </recommendedName>
</protein>
<proteinExistence type="predicted"/>
<evidence type="ECO:0000313" key="1">
    <source>
        <dbReference type="EMBL" id="MBE6265850.1"/>
    </source>
</evidence>
<dbReference type="Gene3D" id="3.40.50.450">
    <property type="match status" value="1"/>
</dbReference>
<evidence type="ECO:0008006" key="3">
    <source>
        <dbReference type="Google" id="ProtNLM"/>
    </source>
</evidence>
<organism evidence="1 2">
    <name type="scientific">Xylanibacter ruminicola</name>
    <name type="common">Prevotella ruminicola</name>
    <dbReference type="NCBI Taxonomy" id="839"/>
    <lineage>
        <taxon>Bacteria</taxon>
        <taxon>Pseudomonadati</taxon>
        <taxon>Bacteroidota</taxon>
        <taxon>Bacteroidia</taxon>
        <taxon>Bacteroidales</taxon>
        <taxon>Prevotellaceae</taxon>
        <taxon>Xylanibacter</taxon>
    </lineage>
</organism>
<dbReference type="EMBL" id="SUYD01000005">
    <property type="protein sequence ID" value="MBE6265850.1"/>
    <property type="molecule type" value="Genomic_DNA"/>
</dbReference>
<evidence type="ECO:0000313" key="2">
    <source>
        <dbReference type="Proteomes" id="UP000763088"/>
    </source>
</evidence>
<reference evidence="1" key="1">
    <citation type="submission" date="2019-04" db="EMBL/GenBank/DDBJ databases">
        <title>Evolution of Biomass-Degrading Anaerobic Consortia Revealed by Metagenomics.</title>
        <authorList>
            <person name="Peng X."/>
        </authorList>
    </citation>
    <scope>NUCLEOTIDE SEQUENCE</scope>
    <source>
        <strain evidence="1">SIG141</strain>
    </source>
</reference>
<comment type="caution">
    <text evidence="1">The sequence shown here is derived from an EMBL/GenBank/DDBJ whole genome shotgun (WGS) entry which is preliminary data.</text>
</comment>
<dbReference type="Proteomes" id="UP000763088">
    <property type="component" value="Unassembled WGS sequence"/>
</dbReference>
<name>A0A928GIB4_XYLRU</name>
<gene>
    <name evidence="1" type="ORF">E7102_05165</name>
</gene>